<reference evidence="12 14" key="1">
    <citation type="submission" date="2015-10" db="EMBL/GenBank/DDBJ databases">
        <title>Draft genome of Bosea thiooxidans.</title>
        <authorList>
            <person name="Wang X."/>
        </authorList>
    </citation>
    <scope>NUCLEOTIDE SEQUENCE [LARGE SCALE GENOMIC DNA]</scope>
    <source>
        <strain evidence="12 14">CGMCC 9174</strain>
    </source>
</reference>
<dbReference type="InterPro" id="IPR050075">
    <property type="entry name" value="LeuD"/>
</dbReference>
<dbReference type="RefSeq" id="WP_055731016.1">
    <property type="nucleotide sequence ID" value="NZ_FUYX01000002.1"/>
</dbReference>
<evidence type="ECO:0000313" key="12">
    <source>
        <dbReference type="EMBL" id="KQK27749.1"/>
    </source>
</evidence>
<comment type="function">
    <text evidence="2">Catalyzes the isomerization between 2-isopropylmalate and 3-isopropylmalate, via the formation of 2-isopropylmaleate.</text>
</comment>
<evidence type="ECO:0000256" key="10">
    <source>
        <dbReference type="ARBA" id="ARBA00023304"/>
    </source>
</evidence>
<dbReference type="UniPathway" id="UPA00048">
    <property type="reaction ID" value="UER00071"/>
</dbReference>
<dbReference type="InterPro" id="IPR033940">
    <property type="entry name" value="IPMI_Swivel"/>
</dbReference>
<evidence type="ECO:0000256" key="6">
    <source>
        <dbReference type="ARBA" id="ARBA00011998"/>
    </source>
</evidence>
<dbReference type="InterPro" id="IPR000573">
    <property type="entry name" value="AconitaseA/IPMdHydase_ssu_swvl"/>
</dbReference>
<evidence type="ECO:0000313" key="14">
    <source>
        <dbReference type="Proteomes" id="UP000051562"/>
    </source>
</evidence>
<dbReference type="NCBIfam" id="NF002458">
    <property type="entry name" value="PRK01641.1"/>
    <property type="match status" value="1"/>
</dbReference>
<dbReference type="InterPro" id="IPR015928">
    <property type="entry name" value="Aconitase/3IPM_dehydase_swvl"/>
</dbReference>
<organism evidence="12 14">
    <name type="scientific">Bosea thiooxidans</name>
    <dbReference type="NCBI Taxonomy" id="53254"/>
    <lineage>
        <taxon>Bacteria</taxon>
        <taxon>Pseudomonadati</taxon>
        <taxon>Pseudomonadota</taxon>
        <taxon>Alphaproteobacteria</taxon>
        <taxon>Hyphomicrobiales</taxon>
        <taxon>Boseaceae</taxon>
        <taxon>Bosea</taxon>
    </lineage>
</organism>
<dbReference type="SUPFAM" id="SSF52016">
    <property type="entry name" value="LeuD/IlvD-like"/>
    <property type="match status" value="1"/>
</dbReference>
<evidence type="ECO:0000313" key="13">
    <source>
        <dbReference type="EMBL" id="SKB43511.1"/>
    </source>
</evidence>
<evidence type="ECO:0000256" key="7">
    <source>
        <dbReference type="ARBA" id="ARBA00022430"/>
    </source>
</evidence>
<comment type="catalytic activity">
    <reaction evidence="1">
        <text>(2R,3S)-3-isopropylmalate = (2S)-2-isopropylmalate</text>
        <dbReference type="Rhea" id="RHEA:32287"/>
        <dbReference type="ChEBI" id="CHEBI:1178"/>
        <dbReference type="ChEBI" id="CHEBI:35121"/>
        <dbReference type="EC" id="4.2.1.33"/>
    </reaction>
</comment>
<dbReference type="NCBIfam" id="TIGR00171">
    <property type="entry name" value="leuD"/>
    <property type="match status" value="1"/>
</dbReference>
<dbReference type="OrthoDB" id="9777465at2"/>
<dbReference type="EMBL" id="LMAR01000094">
    <property type="protein sequence ID" value="KQK27749.1"/>
    <property type="molecule type" value="Genomic_DNA"/>
</dbReference>
<dbReference type="GO" id="GO:0003861">
    <property type="term" value="F:3-isopropylmalate dehydratase activity"/>
    <property type="evidence" value="ECO:0007669"/>
    <property type="project" value="UniProtKB-EC"/>
</dbReference>
<dbReference type="Pfam" id="PF00694">
    <property type="entry name" value="Aconitase_C"/>
    <property type="match status" value="1"/>
</dbReference>
<keyword evidence="10" id="KW-0100">Branched-chain amino acid biosynthesis</keyword>
<feature type="domain" description="Aconitase A/isopropylmalate dehydratase small subunit swivel" evidence="11">
    <location>
        <begin position="1"/>
        <end position="122"/>
    </location>
</feature>
<name>A0A0Q3HYU6_9HYPH</name>
<evidence type="ECO:0000259" key="11">
    <source>
        <dbReference type="Pfam" id="PF00694"/>
    </source>
</evidence>
<dbReference type="EC" id="4.2.1.33" evidence="6"/>
<evidence type="ECO:0000313" key="15">
    <source>
        <dbReference type="Proteomes" id="UP000190130"/>
    </source>
</evidence>
<dbReference type="CDD" id="cd01577">
    <property type="entry name" value="IPMI_Swivel"/>
    <property type="match status" value="1"/>
</dbReference>
<keyword evidence="14" id="KW-1185">Reference proteome</keyword>
<evidence type="ECO:0000256" key="1">
    <source>
        <dbReference type="ARBA" id="ARBA00000491"/>
    </source>
</evidence>
<dbReference type="PANTHER" id="PTHR43345">
    <property type="entry name" value="3-ISOPROPYLMALATE DEHYDRATASE SMALL SUBUNIT 2-RELATED-RELATED"/>
    <property type="match status" value="1"/>
</dbReference>
<dbReference type="InterPro" id="IPR004431">
    <property type="entry name" value="3-IsopropMal_deHydase_ssu"/>
</dbReference>
<dbReference type="PANTHER" id="PTHR43345:SF5">
    <property type="entry name" value="3-ISOPROPYLMALATE DEHYDRATASE SMALL SUBUNIT"/>
    <property type="match status" value="1"/>
</dbReference>
<dbReference type="GO" id="GO:0009098">
    <property type="term" value="P:L-leucine biosynthetic process"/>
    <property type="evidence" value="ECO:0007669"/>
    <property type="project" value="UniProtKB-UniPathway"/>
</dbReference>
<dbReference type="STRING" id="53254.SAMN05660750_00638"/>
<sequence length="207" mass="22509">MKPFTSLSSPAVPLSLANVDTDQLIPARFMKRPRSEGYGGFLLHDLRRGGAGDTSAAVLDEPRFAGAACLVARRNFGCGSSREAAVYALADFGFRCIVAPSFGDIFASNAVKNGLVPARVAEEDVERLLQNESLLAGHPVVIDLAEQVIRAGNEVVAFDIDIGWKARLLNGWDDIELTRAKCREIDAFRARDLIERPWAAPSNNRPD</sequence>
<comment type="similarity">
    <text evidence="4">Belongs to the LeuD family. LeuD type 1 subfamily.</text>
</comment>
<proteinExistence type="inferred from homology"/>
<evidence type="ECO:0000256" key="5">
    <source>
        <dbReference type="ARBA" id="ARBA00011271"/>
    </source>
</evidence>
<reference evidence="13 15" key="2">
    <citation type="submission" date="2017-02" db="EMBL/GenBank/DDBJ databases">
        <authorList>
            <person name="Peterson S.W."/>
        </authorList>
    </citation>
    <scope>NUCLEOTIDE SEQUENCE [LARGE SCALE GENOMIC DNA]</scope>
    <source>
        <strain evidence="13 15">DSM 9653</strain>
    </source>
</reference>
<evidence type="ECO:0000256" key="9">
    <source>
        <dbReference type="ARBA" id="ARBA00023239"/>
    </source>
</evidence>
<keyword evidence="8" id="KW-0028">Amino-acid biosynthesis</keyword>
<dbReference type="Gene3D" id="3.20.19.10">
    <property type="entry name" value="Aconitase, domain 4"/>
    <property type="match status" value="1"/>
</dbReference>
<comment type="subunit">
    <text evidence="5">Heterodimer of LeuC and LeuD.</text>
</comment>
<gene>
    <name evidence="12" type="ORF">ARD30_25530</name>
    <name evidence="13" type="ORF">SAMN05660750_00638</name>
</gene>
<keyword evidence="7" id="KW-0432">Leucine biosynthesis</keyword>
<dbReference type="GO" id="GO:0009316">
    <property type="term" value="C:3-isopropylmalate dehydratase complex"/>
    <property type="evidence" value="ECO:0007669"/>
    <property type="project" value="InterPro"/>
</dbReference>
<comment type="pathway">
    <text evidence="3">Amino-acid biosynthesis; L-leucine biosynthesis; L-leucine from 3-methyl-2-oxobutanoate: step 2/4.</text>
</comment>
<evidence type="ECO:0000256" key="3">
    <source>
        <dbReference type="ARBA" id="ARBA00004729"/>
    </source>
</evidence>
<accession>A0A0Q3HYU6</accession>
<evidence type="ECO:0000256" key="2">
    <source>
        <dbReference type="ARBA" id="ARBA00002695"/>
    </source>
</evidence>
<dbReference type="Proteomes" id="UP000190130">
    <property type="component" value="Unassembled WGS sequence"/>
</dbReference>
<protein>
    <recommendedName>
        <fullName evidence="6">3-isopropylmalate dehydratase</fullName>
        <ecNumber evidence="6">4.2.1.33</ecNumber>
    </recommendedName>
</protein>
<evidence type="ECO:0000256" key="8">
    <source>
        <dbReference type="ARBA" id="ARBA00022605"/>
    </source>
</evidence>
<dbReference type="AlphaFoldDB" id="A0A0Q3HYU6"/>
<dbReference type="Proteomes" id="UP000051562">
    <property type="component" value="Unassembled WGS sequence"/>
</dbReference>
<keyword evidence="9" id="KW-0456">Lyase</keyword>
<evidence type="ECO:0000256" key="4">
    <source>
        <dbReference type="ARBA" id="ARBA00009845"/>
    </source>
</evidence>
<dbReference type="EMBL" id="FUYX01000002">
    <property type="protein sequence ID" value="SKB43511.1"/>
    <property type="molecule type" value="Genomic_DNA"/>
</dbReference>